<keyword evidence="3 7" id="KW-0479">Metal-binding</keyword>
<keyword evidence="9" id="KW-1185">Reference proteome</keyword>
<dbReference type="EMBL" id="QNRQ01000017">
    <property type="protein sequence ID" value="RBP35451.1"/>
    <property type="molecule type" value="Genomic_DNA"/>
</dbReference>
<organism evidence="8 9">
    <name type="scientific">Eoetvoesiella caeni</name>
    <dbReference type="NCBI Taxonomy" id="645616"/>
    <lineage>
        <taxon>Bacteria</taxon>
        <taxon>Pseudomonadati</taxon>
        <taxon>Pseudomonadota</taxon>
        <taxon>Betaproteobacteria</taxon>
        <taxon>Burkholderiales</taxon>
        <taxon>Alcaligenaceae</taxon>
        <taxon>Eoetvoesiella</taxon>
    </lineage>
</organism>
<dbReference type="GO" id="GO:0016705">
    <property type="term" value="F:oxidoreductase activity, acting on paired donors, with incorporation or reduction of molecular oxygen"/>
    <property type="evidence" value="ECO:0007669"/>
    <property type="project" value="InterPro"/>
</dbReference>
<evidence type="ECO:0000256" key="6">
    <source>
        <dbReference type="ARBA" id="ARBA00023033"/>
    </source>
</evidence>
<evidence type="ECO:0000313" key="9">
    <source>
        <dbReference type="Proteomes" id="UP000253628"/>
    </source>
</evidence>
<evidence type="ECO:0008006" key="10">
    <source>
        <dbReference type="Google" id="ProtNLM"/>
    </source>
</evidence>
<keyword evidence="6 7" id="KW-0503">Monooxygenase</keyword>
<dbReference type="InterPro" id="IPR017972">
    <property type="entry name" value="Cyt_P450_CS"/>
</dbReference>
<comment type="similarity">
    <text evidence="1 7">Belongs to the cytochrome P450 family.</text>
</comment>
<dbReference type="PRINTS" id="PR00385">
    <property type="entry name" value="P450"/>
</dbReference>
<evidence type="ECO:0000313" key="8">
    <source>
        <dbReference type="EMBL" id="RBP35451.1"/>
    </source>
</evidence>
<dbReference type="PROSITE" id="PS00086">
    <property type="entry name" value="CYTOCHROME_P450"/>
    <property type="match status" value="1"/>
</dbReference>
<dbReference type="Gene3D" id="1.10.630.10">
    <property type="entry name" value="Cytochrome P450"/>
    <property type="match status" value="1"/>
</dbReference>
<keyword evidence="4 7" id="KW-0560">Oxidoreductase</keyword>
<evidence type="ECO:0000256" key="3">
    <source>
        <dbReference type="ARBA" id="ARBA00022723"/>
    </source>
</evidence>
<keyword evidence="2 7" id="KW-0349">Heme</keyword>
<dbReference type="Proteomes" id="UP000253628">
    <property type="component" value="Unassembled WGS sequence"/>
</dbReference>
<dbReference type="InterPro" id="IPR002397">
    <property type="entry name" value="Cyt_P450_B"/>
</dbReference>
<evidence type="ECO:0000256" key="5">
    <source>
        <dbReference type="ARBA" id="ARBA00023004"/>
    </source>
</evidence>
<evidence type="ECO:0000256" key="4">
    <source>
        <dbReference type="ARBA" id="ARBA00023002"/>
    </source>
</evidence>
<dbReference type="GO" id="GO:0020037">
    <property type="term" value="F:heme binding"/>
    <property type="evidence" value="ECO:0007669"/>
    <property type="project" value="InterPro"/>
</dbReference>
<dbReference type="SUPFAM" id="SSF48264">
    <property type="entry name" value="Cytochrome P450"/>
    <property type="match status" value="1"/>
</dbReference>
<gene>
    <name evidence="8" type="ORF">DFR37_11755</name>
</gene>
<dbReference type="InterPro" id="IPR036396">
    <property type="entry name" value="Cyt_P450_sf"/>
</dbReference>
<dbReference type="PRINTS" id="PR00359">
    <property type="entry name" value="BP450"/>
</dbReference>
<dbReference type="OrthoDB" id="544091at2"/>
<dbReference type="Pfam" id="PF00067">
    <property type="entry name" value="p450"/>
    <property type="match status" value="1"/>
</dbReference>
<dbReference type="AlphaFoldDB" id="A0A366H2H7"/>
<reference evidence="8 9" key="1">
    <citation type="submission" date="2018-06" db="EMBL/GenBank/DDBJ databases">
        <title>Genomic Encyclopedia of Type Strains, Phase IV (KMG-IV): sequencing the most valuable type-strain genomes for metagenomic binning, comparative biology and taxonomic classification.</title>
        <authorList>
            <person name="Goeker M."/>
        </authorList>
    </citation>
    <scope>NUCLEOTIDE SEQUENCE [LARGE SCALE GENOMIC DNA]</scope>
    <source>
        <strain evidence="8 9">DSM 25520</strain>
    </source>
</reference>
<dbReference type="GO" id="GO:0004497">
    <property type="term" value="F:monooxygenase activity"/>
    <property type="evidence" value="ECO:0007669"/>
    <property type="project" value="UniProtKB-KW"/>
</dbReference>
<dbReference type="PANTHER" id="PTHR46696:SF6">
    <property type="entry name" value="P450, PUTATIVE (EUROFUNG)-RELATED"/>
    <property type="match status" value="1"/>
</dbReference>
<evidence type="ECO:0000256" key="1">
    <source>
        <dbReference type="ARBA" id="ARBA00010617"/>
    </source>
</evidence>
<accession>A0A366H2H7</accession>
<evidence type="ECO:0000256" key="7">
    <source>
        <dbReference type="RuleBase" id="RU000461"/>
    </source>
</evidence>
<dbReference type="GO" id="GO:0005506">
    <property type="term" value="F:iron ion binding"/>
    <property type="evidence" value="ECO:0007669"/>
    <property type="project" value="InterPro"/>
</dbReference>
<comment type="caution">
    <text evidence="8">The sequence shown here is derived from an EMBL/GenBank/DDBJ whole genome shotgun (WGS) entry which is preliminary data.</text>
</comment>
<keyword evidence="5 7" id="KW-0408">Iron</keyword>
<sequence length="426" mass="48485">MTVLENIDTSSFPRLEDFDPLSPEFMKNPAPLIRKAQAEKPVFYHEPLKMWVITKHEDICNAARDYETFSSRALGLVPPPDDLAERVPANFDKEFFIAIDPPEHTGSRMSVAPFFTQRASEKMGDPTREIANRLIDSFIDKGKCDFMKDYAYPLSLEVITRMVGLPPERAADYRRWTADLFNVFTPKSMVKPMSDEVRRACWESVLECFDFFNALVSDREKNPRDDVLSKMLQAKDKEGNPLVNRSRIVRHVHELMAAGNDTTPNLMARMLQFLEEYPDQRELLRKQPELMANAVEETLRLRGTSPGLFRITTRDVEIGGATIPAGSSIWLLFAAGGLDDAKFENPEVFDITRSNAKEHLSFGHGRHMCLGNPLARLEVHIGMEEILRRIPGIRIVKDQELTYLPTLTVTALESLMVEWDPADTQA</sequence>
<proteinExistence type="inferred from homology"/>
<dbReference type="RefSeq" id="WP_113935033.1">
    <property type="nucleotide sequence ID" value="NZ_JACCEU010000013.1"/>
</dbReference>
<protein>
    <recommendedName>
        <fullName evidence="10">Cytochrome P450</fullName>
    </recommendedName>
</protein>
<dbReference type="PANTHER" id="PTHR46696">
    <property type="entry name" value="P450, PUTATIVE (EUROFUNG)-RELATED"/>
    <property type="match status" value="1"/>
</dbReference>
<name>A0A366H2H7_9BURK</name>
<evidence type="ECO:0000256" key="2">
    <source>
        <dbReference type="ARBA" id="ARBA00022617"/>
    </source>
</evidence>
<dbReference type="InterPro" id="IPR001128">
    <property type="entry name" value="Cyt_P450"/>
</dbReference>
<dbReference type="FunFam" id="1.10.630.10:FF:000018">
    <property type="entry name" value="Cytochrome P450 monooxygenase"/>
    <property type="match status" value="1"/>
</dbReference>